<comment type="function">
    <text evidence="12 13">RNA polymerase that catalyzes the synthesis of short RNA molecules used as primers for DNA polymerase during DNA replication.</text>
</comment>
<dbReference type="Gene3D" id="3.90.580.10">
    <property type="entry name" value="Zinc finger, CHC2-type domain"/>
    <property type="match status" value="1"/>
</dbReference>
<dbReference type="PATRIC" id="fig|913848.6.peg.1977"/>
<dbReference type="GO" id="GO:0003899">
    <property type="term" value="F:DNA-directed RNA polymerase activity"/>
    <property type="evidence" value="ECO:0007669"/>
    <property type="project" value="UniProtKB-UniRule"/>
</dbReference>
<evidence type="ECO:0000256" key="4">
    <source>
        <dbReference type="ARBA" id="ARBA00022695"/>
    </source>
</evidence>
<dbReference type="NCBIfam" id="TIGR01391">
    <property type="entry name" value="dnaG"/>
    <property type="match status" value="1"/>
</dbReference>
<dbReference type="Proteomes" id="UP000051181">
    <property type="component" value="Unassembled WGS sequence"/>
</dbReference>
<evidence type="ECO:0000256" key="6">
    <source>
        <dbReference type="ARBA" id="ARBA00022723"/>
    </source>
</evidence>
<dbReference type="InterPro" id="IPR002694">
    <property type="entry name" value="Znf_CHC2"/>
</dbReference>
<evidence type="ECO:0000256" key="5">
    <source>
        <dbReference type="ARBA" id="ARBA00022705"/>
    </source>
</evidence>
<dbReference type="GO" id="GO:1990077">
    <property type="term" value="C:primosome complex"/>
    <property type="evidence" value="ECO:0007669"/>
    <property type="project" value="UniProtKB-KW"/>
</dbReference>
<evidence type="ECO:0000313" key="17">
    <source>
        <dbReference type="EMBL" id="KRK15061.1"/>
    </source>
</evidence>
<evidence type="ECO:0000256" key="11">
    <source>
        <dbReference type="ARBA" id="ARBA00023163"/>
    </source>
</evidence>
<keyword evidence="8 12" id="KW-0862">Zinc</keyword>
<gene>
    <name evidence="12" type="primary">dnaG</name>
    <name evidence="17" type="ORF">FD22_GL001935</name>
</gene>
<dbReference type="FunFam" id="3.90.580.10:FF:000001">
    <property type="entry name" value="DNA primase"/>
    <property type="match status" value="1"/>
</dbReference>
<dbReference type="SUPFAM" id="SSF56731">
    <property type="entry name" value="DNA primase core"/>
    <property type="match status" value="1"/>
</dbReference>
<dbReference type="InterPro" id="IPR050219">
    <property type="entry name" value="DnaG_primase"/>
</dbReference>
<comment type="domain">
    <text evidence="12">Contains an N-terminal zinc-binding domain, a central core domain that contains the primase activity, and a C-terminal DnaB-binding domain.</text>
</comment>
<comment type="subunit">
    <text evidence="12">Monomer. Interacts with DnaB.</text>
</comment>
<evidence type="ECO:0000256" key="1">
    <source>
        <dbReference type="ARBA" id="ARBA00022478"/>
    </source>
</evidence>
<keyword evidence="4 12" id="KW-0548">Nucleotidyltransferase</keyword>
<dbReference type="GO" id="GO:0008270">
    <property type="term" value="F:zinc ion binding"/>
    <property type="evidence" value="ECO:0007669"/>
    <property type="project" value="UniProtKB-UniRule"/>
</dbReference>
<feature type="domain" description="Toprim" evidence="16">
    <location>
        <begin position="268"/>
        <end position="348"/>
    </location>
</feature>
<keyword evidence="10 12" id="KW-0238">DNA-binding</keyword>
<dbReference type="InterPro" id="IPR016136">
    <property type="entry name" value="DNA_helicase_N/primase_C"/>
</dbReference>
<keyword evidence="9" id="KW-0460">Magnesium</keyword>
<dbReference type="Gene3D" id="3.40.1360.10">
    <property type="match status" value="1"/>
</dbReference>
<dbReference type="SMART" id="SM00493">
    <property type="entry name" value="TOPRIM"/>
    <property type="match status" value="1"/>
</dbReference>
<evidence type="ECO:0000313" key="18">
    <source>
        <dbReference type="Proteomes" id="UP000051181"/>
    </source>
</evidence>
<keyword evidence="1 12" id="KW-0240">DNA-directed RNA polymerase</keyword>
<evidence type="ECO:0000256" key="9">
    <source>
        <dbReference type="ARBA" id="ARBA00022842"/>
    </source>
</evidence>
<dbReference type="AlphaFoldDB" id="A0A0R1EZQ3"/>
<dbReference type="Pfam" id="PF01807">
    <property type="entry name" value="Zn_ribbon_DnaG"/>
    <property type="match status" value="1"/>
</dbReference>
<keyword evidence="11 12" id="KW-0804">Transcription</keyword>
<dbReference type="Gene3D" id="3.90.980.10">
    <property type="entry name" value="DNA primase, catalytic core, N-terminal domain"/>
    <property type="match status" value="1"/>
</dbReference>
<protein>
    <recommendedName>
        <fullName evidence="12 13">DNA primase</fullName>
        <ecNumber evidence="12">2.7.7.101</ecNumber>
    </recommendedName>
</protein>
<evidence type="ECO:0000256" key="13">
    <source>
        <dbReference type="PIRNR" id="PIRNR002811"/>
    </source>
</evidence>
<dbReference type="Gene3D" id="1.10.860.10">
    <property type="entry name" value="DNAb Helicase, Chain A"/>
    <property type="match status" value="1"/>
</dbReference>
<evidence type="ECO:0000256" key="14">
    <source>
        <dbReference type="PIRSR" id="PIRSR002811-1"/>
    </source>
</evidence>
<evidence type="ECO:0000256" key="15">
    <source>
        <dbReference type="SAM" id="Coils"/>
    </source>
</evidence>
<evidence type="ECO:0000256" key="7">
    <source>
        <dbReference type="ARBA" id="ARBA00022771"/>
    </source>
</evidence>
<comment type="similarity">
    <text evidence="12 13">Belongs to the DnaG primase family.</text>
</comment>
<dbReference type="SUPFAM" id="SSF57783">
    <property type="entry name" value="Zinc beta-ribbon"/>
    <property type="match status" value="1"/>
</dbReference>
<comment type="caution">
    <text evidence="17">The sequence shown here is derived from an EMBL/GenBank/DDBJ whole genome shotgun (WGS) entry which is preliminary data.</text>
</comment>
<reference evidence="17 18" key="1">
    <citation type="journal article" date="2015" name="Genome Announc.">
        <title>Expanding the biotechnology potential of lactobacilli through comparative genomics of 213 strains and associated genera.</title>
        <authorList>
            <person name="Sun Z."/>
            <person name="Harris H.M."/>
            <person name="McCann A."/>
            <person name="Guo C."/>
            <person name="Argimon S."/>
            <person name="Zhang W."/>
            <person name="Yang X."/>
            <person name="Jeffery I.B."/>
            <person name="Cooney J.C."/>
            <person name="Kagawa T.F."/>
            <person name="Liu W."/>
            <person name="Song Y."/>
            <person name="Salvetti E."/>
            <person name="Wrobel A."/>
            <person name="Rasinkangas P."/>
            <person name="Parkhill J."/>
            <person name="Rea M.C."/>
            <person name="O'Sullivan O."/>
            <person name="Ritari J."/>
            <person name="Douillard F.P."/>
            <person name="Paul Ross R."/>
            <person name="Yang R."/>
            <person name="Briner A.E."/>
            <person name="Felis G.E."/>
            <person name="de Vos W.M."/>
            <person name="Barrangou R."/>
            <person name="Klaenhammer T.R."/>
            <person name="Caufield P.W."/>
            <person name="Cui Y."/>
            <person name="Zhang H."/>
            <person name="O'Toole P.W."/>
        </authorList>
    </citation>
    <scope>NUCLEOTIDE SEQUENCE [LARGE SCALE GENOMIC DNA]</scope>
    <source>
        <strain evidence="17 18">DSM 20001</strain>
    </source>
</reference>
<dbReference type="InterPro" id="IPR013264">
    <property type="entry name" value="DNAG_N"/>
</dbReference>
<accession>A0A0R1EZQ3</accession>
<keyword evidence="3 12" id="KW-0808">Transferase</keyword>
<dbReference type="eggNOG" id="COG0358">
    <property type="taxonomic scope" value="Bacteria"/>
</dbReference>
<proteinExistence type="inferred from homology"/>
<organism evidence="17 18">
    <name type="scientific">Loigolactobacillus coryniformis subsp. coryniformis KCTC 3167 = DSM 20001</name>
    <dbReference type="NCBI Taxonomy" id="913848"/>
    <lineage>
        <taxon>Bacteria</taxon>
        <taxon>Bacillati</taxon>
        <taxon>Bacillota</taxon>
        <taxon>Bacilli</taxon>
        <taxon>Lactobacillales</taxon>
        <taxon>Lactobacillaceae</taxon>
        <taxon>Loigolactobacillus</taxon>
    </lineage>
</organism>
<dbReference type="GO" id="GO:0006269">
    <property type="term" value="P:DNA replication, synthesis of primer"/>
    <property type="evidence" value="ECO:0007669"/>
    <property type="project" value="UniProtKB-UniRule"/>
</dbReference>
<sequence length="622" mass="70551">MIELATRIPEEVVEQIRGAVNITDVVGQYVQLKKSGRNLFGLCPFHEERTPSFSVAEDKQIFHCFSCGRGGNVFKFIMEIESLSFPEAVTRVADLGHVNIDLSGYATQASPEAAPNSQQQQLRQLYQDAADLFHHILLNTKLGETALAYTQQRQLTAELLDTFNIGYAPDENNLLTRFFAEKKIDFNLLRHSGLFIENSDGTLRDRFVDRVMFPIKDGQGHVIAFSGRALTKREGQPKYLNSPETELFNKRNVLFNFDVAKAEIRKAKQVVLFEGFMDVIAAYRAGIKYGVASMGTSLTNEQLYLLQRSTDHLVVCYDGDPPGMKATDRVIALLHDDPRFQLSIVTLPEQLDPDEYVKKYGAERFRDVLNGGMETAVGFRLRYLKQGRNLDNEQDKLTYIDAALHELVNVSSAVERDIYLNRLSESLQVTYEALVTQLQDYLVDATVKRQPAPQVQHEVAATPQVHQQQAKLTRAERAERGLLNLYFKLADIRIALRNQPDFHFIHEPYQVIYQLATAYFADHDQFVIAQFMDRINDDRLQSLVIAIDQLVYDENTVQEQYQDYLRALQQANLEQQLNAAQTQLQEASRIGDSVGSLNAVQTIVQLKRQMQSSVGSGTVVKN</sequence>
<evidence type="ECO:0000259" key="16">
    <source>
        <dbReference type="PROSITE" id="PS50880"/>
    </source>
</evidence>
<evidence type="ECO:0000256" key="12">
    <source>
        <dbReference type="HAMAP-Rule" id="MF_00974"/>
    </source>
</evidence>
<dbReference type="GO" id="GO:0000428">
    <property type="term" value="C:DNA-directed RNA polymerase complex"/>
    <property type="evidence" value="ECO:0007669"/>
    <property type="project" value="UniProtKB-KW"/>
</dbReference>
<keyword evidence="5 12" id="KW-0235">DNA replication</keyword>
<comment type="catalytic activity">
    <reaction evidence="12">
        <text>ssDNA + n NTP = ssDNA/pppN(pN)n-1 hybrid + (n-1) diphosphate.</text>
        <dbReference type="EC" id="2.7.7.101"/>
    </reaction>
</comment>
<feature type="zinc finger region" description="CHC2-type" evidence="12 14">
    <location>
        <begin position="43"/>
        <end position="67"/>
    </location>
</feature>
<evidence type="ECO:0000256" key="3">
    <source>
        <dbReference type="ARBA" id="ARBA00022679"/>
    </source>
</evidence>
<dbReference type="InterPro" id="IPR034151">
    <property type="entry name" value="TOPRIM_DnaG_bac"/>
</dbReference>
<dbReference type="InterPro" id="IPR037068">
    <property type="entry name" value="DNA_primase_core_N_sf"/>
</dbReference>
<dbReference type="Pfam" id="PF10410">
    <property type="entry name" value="DnaB_bind"/>
    <property type="match status" value="1"/>
</dbReference>
<dbReference type="HAMAP" id="MF_00974">
    <property type="entry name" value="DNA_primase_DnaG"/>
    <property type="match status" value="1"/>
</dbReference>
<evidence type="ECO:0000256" key="10">
    <source>
        <dbReference type="ARBA" id="ARBA00023125"/>
    </source>
</evidence>
<evidence type="ECO:0000256" key="2">
    <source>
        <dbReference type="ARBA" id="ARBA00022515"/>
    </source>
</evidence>
<evidence type="ECO:0000256" key="8">
    <source>
        <dbReference type="ARBA" id="ARBA00022833"/>
    </source>
</evidence>
<keyword evidence="15" id="KW-0175">Coiled coil</keyword>
<dbReference type="InterPro" id="IPR019475">
    <property type="entry name" value="DNA_primase_DnaB-bd"/>
</dbReference>
<dbReference type="InterPro" id="IPR006295">
    <property type="entry name" value="DNA_primase_DnaG"/>
</dbReference>
<dbReference type="GO" id="GO:0003677">
    <property type="term" value="F:DNA binding"/>
    <property type="evidence" value="ECO:0007669"/>
    <property type="project" value="UniProtKB-KW"/>
</dbReference>
<dbReference type="PROSITE" id="PS50880">
    <property type="entry name" value="TOPRIM"/>
    <property type="match status" value="1"/>
</dbReference>
<dbReference type="PIRSF" id="PIRSF002811">
    <property type="entry name" value="DnaG"/>
    <property type="match status" value="1"/>
</dbReference>
<keyword evidence="2 12" id="KW-0639">Primosome</keyword>
<dbReference type="GO" id="GO:0005737">
    <property type="term" value="C:cytoplasm"/>
    <property type="evidence" value="ECO:0007669"/>
    <property type="project" value="TreeGrafter"/>
</dbReference>
<dbReference type="InterPro" id="IPR006171">
    <property type="entry name" value="TOPRIM_dom"/>
</dbReference>
<dbReference type="PANTHER" id="PTHR30313:SF2">
    <property type="entry name" value="DNA PRIMASE"/>
    <property type="match status" value="1"/>
</dbReference>
<feature type="coiled-coil region" evidence="15">
    <location>
        <begin position="554"/>
        <end position="590"/>
    </location>
</feature>
<dbReference type="Pfam" id="PF08275">
    <property type="entry name" value="DNAG_N"/>
    <property type="match status" value="1"/>
</dbReference>
<keyword evidence="7 12" id="KW-0863">Zinc-finger</keyword>
<comment type="cofactor">
    <cofactor evidence="12 13 14">
        <name>Zn(2+)</name>
        <dbReference type="ChEBI" id="CHEBI:29105"/>
    </cofactor>
    <text evidence="12 13 14">Binds 1 zinc ion per monomer.</text>
</comment>
<dbReference type="CDD" id="cd03364">
    <property type="entry name" value="TOPRIM_DnaG_primases"/>
    <property type="match status" value="1"/>
</dbReference>
<dbReference type="PANTHER" id="PTHR30313">
    <property type="entry name" value="DNA PRIMASE"/>
    <property type="match status" value="1"/>
</dbReference>
<dbReference type="InterPro" id="IPR030846">
    <property type="entry name" value="DnaG_bac"/>
</dbReference>
<keyword evidence="6 12" id="KW-0479">Metal-binding</keyword>
<dbReference type="SMART" id="SM00400">
    <property type="entry name" value="ZnF_CHCC"/>
    <property type="match status" value="1"/>
</dbReference>
<dbReference type="Pfam" id="PF13155">
    <property type="entry name" value="Toprim_2"/>
    <property type="match status" value="1"/>
</dbReference>
<dbReference type="EMBL" id="AZCN01000058">
    <property type="protein sequence ID" value="KRK15061.1"/>
    <property type="molecule type" value="Genomic_DNA"/>
</dbReference>
<dbReference type="EC" id="2.7.7.101" evidence="12"/>
<name>A0A0R1EZQ3_9LACO</name>
<dbReference type="InterPro" id="IPR036977">
    <property type="entry name" value="DNA_primase_Znf_CHC2"/>
</dbReference>